<dbReference type="Proteomes" id="UP000669317">
    <property type="component" value="Unassembled WGS sequence"/>
</dbReference>
<evidence type="ECO:0000313" key="4">
    <source>
        <dbReference type="Proteomes" id="UP000246085"/>
    </source>
</evidence>
<dbReference type="EMBL" id="JAGIKT010000001">
    <property type="protein sequence ID" value="MBP0109553.1"/>
    <property type="molecule type" value="Genomic_DNA"/>
</dbReference>
<dbReference type="InterPro" id="IPR025515">
    <property type="entry name" value="DUF4403"/>
</dbReference>
<feature type="transmembrane region" description="Helical" evidence="1">
    <location>
        <begin position="7"/>
        <end position="28"/>
    </location>
</feature>
<organism evidence="3 4">
    <name type="scientific">Bradyrhizobium vignae</name>
    <dbReference type="NCBI Taxonomy" id="1549949"/>
    <lineage>
        <taxon>Bacteria</taxon>
        <taxon>Pseudomonadati</taxon>
        <taxon>Pseudomonadota</taxon>
        <taxon>Alphaproteobacteria</taxon>
        <taxon>Hyphomicrobiales</taxon>
        <taxon>Nitrobacteraceae</taxon>
        <taxon>Bradyrhizobium</taxon>
    </lineage>
</organism>
<reference evidence="2 5" key="2">
    <citation type="submission" date="2021-03" db="EMBL/GenBank/DDBJ databases">
        <title>Genome Sequence of Bradyrhizobium vignae strain ISRA400.</title>
        <authorList>
            <person name="Tisa L.S."/>
            <person name="Svistoonoff S."/>
            <person name="Hocher V."/>
            <person name="Fall S."/>
            <person name="Zaiya A."/>
            <person name="Naing D."/>
            <person name="Niang N."/>
            <person name="Diouf A."/>
            <person name="Dasylva M.C."/>
            <person name="Toure O."/>
            <person name="Gueye M."/>
            <person name="Gully D."/>
            <person name="Tisseyre P."/>
            <person name="Simpson S."/>
            <person name="Morris K."/>
            <person name="Thomas W.K."/>
        </authorList>
    </citation>
    <scope>NUCLEOTIDE SEQUENCE [LARGE SCALE GENOMIC DNA]</scope>
    <source>
        <strain evidence="2 5">ISRA400</strain>
    </source>
</reference>
<evidence type="ECO:0000313" key="5">
    <source>
        <dbReference type="Proteomes" id="UP000669317"/>
    </source>
</evidence>
<keyword evidence="1" id="KW-1133">Transmembrane helix</keyword>
<evidence type="ECO:0000256" key="1">
    <source>
        <dbReference type="SAM" id="Phobius"/>
    </source>
</evidence>
<dbReference type="KEGG" id="bvz:BRAD3257_2610"/>
<gene>
    <name evidence="3" type="ORF">BRAD3257_2610</name>
    <name evidence="2" type="ORF">JWS04_00240</name>
</gene>
<dbReference type="Pfam" id="PF14356">
    <property type="entry name" value="DUF4403"/>
    <property type="match status" value="1"/>
</dbReference>
<dbReference type="RefSeq" id="WP_122401938.1">
    <property type="nucleotide sequence ID" value="NZ_JAGIKT010000001.1"/>
</dbReference>
<name>A0A2U3PX43_9BRAD</name>
<keyword evidence="1" id="KW-0472">Membrane</keyword>
<evidence type="ECO:0000313" key="2">
    <source>
        <dbReference type="EMBL" id="MBP0109553.1"/>
    </source>
</evidence>
<accession>A0A2U3PX43</accession>
<dbReference type="AlphaFoldDB" id="A0A2U3PX43"/>
<keyword evidence="1" id="KW-0812">Transmembrane</keyword>
<accession>A0A4Q0QEU2</accession>
<sequence>MRLTLNLKTILIGVAVLAGSFFISLKVMDVLSPRATNSAPPVVAQLPPLPPASKSSIVVAPVAIAISAIREQAEKAAPRNFAGKADNPISQILENADIGWSAARGPMAASGDKDVLTISTPLTGKLNVTGSLSSKATGALGDALGSVLGGDAAKRIGAVNIKNLNASAEIKGNVVVTSRPKLAAAWHLEPNLGAQVNLGDTNLNVAGAKVNVPAQVKPLIDKNVGEQINAVSERIRNDPSLRENAKTQWVKACRSIPLQGSGSSAALPPLWLEMKPVRAIAAQPRVDAQAVTLLLGLEAETRVTSTQTKPECPFPDKISIVPPTGTGVNIGVPIDVPFTEINKLIAAQMVGHTYPEDGSGPVDVTVKSANVIPSGDRLLISLLVRAKEKKSWFGFGAEATVHIWGRPVLDQARQTLRLADIQLAVESEAAFGLLGAAARAVVPQMQQALLQKATLDLKPIAANAREKIAAAIADYQKSEDGLKVEARIESLTLADIAFDSKTLRVVAEAGGSLNVYVTKLPGM</sequence>
<dbReference type="EMBL" id="LS398110">
    <property type="protein sequence ID" value="SPP93679.1"/>
    <property type="molecule type" value="Genomic_DNA"/>
</dbReference>
<protein>
    <submittedName>
        <fullName evidence="2">DUF4403 family protein</fullName>
    </submittedName>
</protein>
<reference evidence="3 4" key="1">
    <citation type="submission" date="2018-03" db="EMBL/GenBank/DDBJ databases">
        <authorList>
            <person name="Gully D."/>
        </authorList>
    </citation>
    <scope>NUCLEOTIDE SEQUENCE [LARGE SCALE GENOMIC DNA]</scope>
    <source>
        <strain evidence="3">ORS3257</strain>
    </source>
</reference>
<dbReference type="OrthoDB" id="8252144at2"/>
<proteinExistence type="predicted"/>
<evidence type="ECO:0000313" key="3">
    <source>
        <dbReference type="EMBL" id="SPP93679.1"/>
    </source>
</evidence>
<keyword evidence="5" id="KW-1185">Reference proteome</keyword>
<dbReference type="Proteomes" id="UP000246085">
    <property type="component" value="Chromosome BRAD3257"/>
</dbReference>